<dbReference type="GO" id="GO:0003677">
    <property type="term" value="F:DNA binding"/>
    <property type="evidence" value="ECO:0007669"/>
    <property type="project" value="UniProtKB-KW"/>
</dbReference>
<dbReference type="PROSITE" id="PS51077">
    <property type="entry name" value="HTH_ICLR"/>
    <property type="match status" value="1"/>
</dbReference>
<dbReference type="PANTHER" id="PTHR30136:SF24">
    <property type="entry name" value="HTH-TYPE TRANSCRIPTIONAL REPRESSOR ALLR"/>
    <property type="match status" value="1"/>
</dbReference>
<sequence length="270" mass="28816">MVELLSRRPAEHLSLARIVRDTGLSRATAHAVLTQLTADGWTIRDADGNYGLGLGLLTVARRAENAFPLRRLARGPLRDLAAHCDIPVFLAERADDAIVITEVVGTPSLPWIRQGRRLPYAPPVAREFVAWAPDSERRAWLARADPTQSARLDAILSAVRTRGYSVERLADEAAPMLEALATLRDSPVTDPLRQRLGALIADLITIDYLPDELGAENAVVTVAAPIFHGDTVAAAVVACPDTRLTAAALADLGAAATATAGAVTRSMTAR</sequence>
<keyword evidence="1" id="KW-0805">Transcription regulation</keyword>
<dbReference type="SUPFAM" id="SSF55781">
    <property type="entry name" value="GAF domain-like"/>
    <property type="match status" value="1"/>
</dbReference>
<dbReference type="InterPro" id="IPR036390">
    <property type="entry name" value="WH_DNA-bd_sf"/>
</dbReference>
<keyword evidence="7" id="KW-1185">Reference proteome</keyword>
<evidence type="ECO:0000313" key="7">
    <source>
        <dbReference type="Proteomes" id="UP000431401"/>
    </source>
</evidence>
<dbReference type="SMART" id="SM00346">
    <property type="entry name" value="HTH_ICLR"/>
    <property type="match status" value="1"/>
</dbReference>
<evidence type="ECO:0000256" key="3">
    <source>
        <dbReference type="ARBA" id="ARBA00023163"/>
    </source>
</evidence>
<dbReference type="EMBL" id="WEGI01000002">
    <property type="protein sequence ID" value="MQY25618.1"/>
    <property type="molecule type" value="Genomic_DNA"/>
</dbReference>
<dbReference type="Pfam" id="PF09339">
    <property type="entry name" value="HTH_IclR"/>
    <property type="match status" value="1"/>
</dbReference>
<organism evidence="6 7">
    <name type="scientific">Nocardia aurantia</name>
    <dbReference type="NCBI Taxonomy" id="2585199"/>
    <lineage>
        <taxon>Bacteria</taxon>
        <taxon>Bacillati</taxon>
        <taxon>Actinomycetota</taxon>
        <taxon>Actinomycetes</taxon>
        <taxon>Mycobacteriales</taxon>
        <taxon>Nocardiaceae</taxon>
        <taxon>Nocardia</taxon>
    </lineage>
</organism>
<keyword evidence="2" id="KW-0238">DNA-binding</keyword>
<dbReference type="SUPFAM" id="SSF46785">
    <property type="entry name" value="Winged helix' DNA-binding domain"/>
    <property type="match status" value="1"/>
</dbReference>
<reference evidence="6 7" key="1">
    <citation type="submission" date="2019-10" db="EMBL/GenBank/DDBJ databases">
        <title>Nocardia macrotermitis sp. nov. and Nocardia aurantia sp. nov., isolated from the gut of fungus growing-termite Macrotermes natalensis.</title>
        <authorList>
            <person name="Benndorf R."/>
            <person name="Schwitalla J."/>
            <person name="Martin K."/>
            <person name="De Beer W."/>
            <person name="Kaster A.-K."/>
            <person name="Vollmers J."/>
            <person name="Poulsen M."/>
            <person name="Beemelmanns C."/>
        </authorList>
    </citation>
    <scope>NUCLEOTIDE SEQUENCE [LARGE SCALE GENOMIC DNA]</scope>
    <source>
        <strain evidence="6 7">RB56</strain>
    </source>
</reference>
<evidence type="ECO:0000256" key="2">
    <source>
        <dbReference type="ARBA" id="ARBA00023125"/>
    </source>
</evidence>
<dbReference type="PANTHER" id="PTHR30136">
    <property type="entry name" value="HELIX-TURN-HELIX TRANSCRIPTIONAL REGULATOR, ICLR FAMILY"/>
    <property type="match status" value="1"/>
</dbReference>
<dbReference type="AlphaFoldDB" id="A0A7K0DIZ7"/>
<name>A0A7K0DIZ7_9NOCA</name>
<evidence type="ECO:0000259" key="4">
    <source>
        <dbReference type="PROSITE" id="PS51077"/>
    </source>
</evidence>
<dbReference type="Gene3D" id="1.10.10.10">
    <property type="entry name" value="Winged helix-like DNA-binding domain superfamily/Winged helix DNA-binding domain"/>
    <property type="match status" value="1"/>
</dbReference>
<dbReference type="Gene3D" id="3.30.450.40">
    <property type="match status" value="1"/>
</dbReference>
<dbReference type="InterPro" id="IPR005471">
    <property type="entry name" value="Tscrpt_reg_IclR_N"/>
</dbReference>
<evidence type="ECO:0000256" key="1">
    <source>
        <dbReference type="ARBA" id="ARBA00023015"/>
    </source>
</evidence>
<keyword evidence="3" id="KW-0804">Transcription</keyword>
<protein>
    <submittedName>
        <fullName evidence="6">HTH-type transcriptional regulator KipR</fullName>
    </submittedName>
</protein>
<dbReference type="InterPro" id="IPR014757">
    <property type="entry name" value="Tscrpt_reg_IclR_C"/>
</dbReference>
<comment type="caution">
    <text evidence="6">The sequence shown here is derived from an EMBL/GenBank/DDBJ whole genome shotgun (WGS) entry which is preliminary data.</text>
</comment>
<feature type="domain" description="HTH iclR-type" evidence="4">
    <location>
        <begin position="1"/>
        <end position="54"/>
    </location>
</feature>
<dbReference type="GO" id="GO:0045892">
    <property type="term" value="P:negative regulation of DNA-templated transcription"/>
    <property type="evidence" value="ECO:0007669"/>
    <property type="project" value="TreeGrafter"/>
</dbReference>
<dbReference type="PROSITE" id="PS51078">
    <property type="entry name" value="ICLR_ED"/>
    <property type="match status" value="1"/>
</dbReference>
<feature type="domain" description="IclR-ED" evidence="5">
    <location>
        <begin position="55"/>
        <end position="269"/>
    </location>
</feature>
<dbReference type="InterPro" id="IPR050707">
    <property type="entry name" value="HTH_MetabolicPath_Reg"/>
</dbReference>
<gene>
    <name evidence="6" type="primary">kipR_2</name>
    <name evidence="6" type="ORF">NRB56_11750</name>
</gene>
<evidence type="ECO:0000313" key="6">
    <source>
        <dbReference type="EMBL" id="MQY25618.1"/>
    </source>
</evidence>
<dbReference type="InterPro" id="IPR036388">
    <property type="entry name" value="WH-like_DNA-bd_sf"/>
</dbReference>
<dbReference type="Proteomes" id="UP000431401">
    <property type="component" value="Unassembled WGS sequence"/>
</dbReference>
<dbReference type="InterPro" id="IPR029016">
    <property type="entry name" value="GAF-like_dom_sf"/>
</dbReference>
<evidence type="ECO:0000259" key="5">
    <source>
        <dbReference type="PROSITE" id="PS51078"/>
    </source>
</evidence>
<dbReference type="GO" id="GO:0003700">
    <property type="term" value="F:DNA-binding transcription factor activity"/>
    <property type="evidence" value="ECO:0007669"/>
    <property type="project" value="TreeGrafter"/>
</dbReference>
<accession>A0A7K0DIZ7</accession>
<proteinExistence type="predicted"/>